<protein>
    <submittedName>
        <fullName evidence="8">Cobalt/nickel transport system permease protein</fullName>
    </submittedName>
</protein>
<dbReference type="RefSeq" id="WP_084666282.1">
    <property type="nucleotide sequence ID" value="NZ_LT838272.1"/>
</dbReference>
<feature type="transmembrane region" description="Helical" evidence="7">
    <location>
        <begin position="40"/>
        <end position="61"/>
    </location>
</feature>
<dbReference type="AlphaFoldDB" id="A0A1W1W0L7"/>
<accession>A0A1W1W0L7</accession>
<organism evidence="8 9">
    <name type="scientific">Thermanaeromonas toyohensis ToBE</name>
    <dbReference type="NCBI Taxonomy" id="698762"/>
    <lineage>
        <taxon>Bacteria</taxon>
        <taxon>Bacillati</taxon>
        <taxon>Bacillota</taxon>
        <taxon>Clostridia</taxon>
        <taxon>Neomoorellales</taxon>
        <taxon>Neomoorellaceae</taxon>
        <taxon>Thermanaeromonas</taxon>
    </lineage>
</organism>
<feature type="transmembrane region" description="Helical" evidence="7">
    <location>
        <begin position="134"/>
        <end position="156"/>
    </location>
</feature>
<gene>
    <name evidence="8" type="ORF">SAMN00808754_2617</name>
</gene>
<dbReference type="PANTHER" id="PTHR34229">
    <property type="entry name" value="METAL TRANSPORT PROTEIN HI_1621-RELATED"/>
    <property type="match status" value="1"/>
</dbReference>
<feature type="transmembrane region" description="Helical" evidence="7">
    <location>
        <begin position="110"/>
        <end position="128"/>
    </location>
</feature>
<feature type="transmembrane region" description="Helical" evidence="7">
    <location>
        <begin position="12"/>
        <end position="28"/>
    </location>
</feature>
<feature type="transmembrane region" description="Helical" evidence="7">
    <location>
        <begin position="168"/>
        <end position="191"/>
    </location>
</feature>
<dbReference type="InterPro" id="IPR002751">
    <property type="entry name" value="CbiM/NikMN"/>
</dbReference>
<keyword evidence="5 7" id="KW-1133">Transmembrane helix</keyword>
<feature type="transmembrane region" description="Helical" evidence="7">
    <location>
        <begin position="73"/>
        <end position="98"/>
    </location>
</feature>
<keyword evidence="6 7" id="KW-0472">Membrane</keyword>
<evidence type="ECO:0000256" key="4">
    <source>
        <dbReference type="ARBA" id="ARBA00022692"/>
    </source>
</evidence>
<evidence type="ECO:0000256" key="6">
    <source>
        <dbReference type="ARBA" id="ARBA00023136"/>
    </source>
</evidence>
<dbReference type="PANTHER" id="PTHR34229:SF1">
    <property type="entry name" value="METAL TRANSPORT PROTEIN HI_1621-RELATED"/>
    <property type="match status" value="1"/>
</dbReference>
<keyword evidence="4 7" id="KW-0812">Transmembrane</keyword>
<dbReference type="Gene3D" id="1.10.1760.20">
    <property type="match status" value="1"/>
</dbReference>
<dbReference type="GO" id="GO:0005886">
    <property type="term" value="C:plasma membrane"/>
    <property type="evidence" value="ECO:0007669"/>
    <property type="project" value="UniProtKB-SubCell"/>
</dbReference>
<evidence type="ECO:0000313" key="9">
    <source>
        <dbReference type="Proteomes" id="UP000192569"/>
    </source>
</evidence>
<evidence type="ECO:0000313" key="8">
    <source>
        <dbReference type="EMBL" id="SMB98901.1"/>
    </source>
</evidence>
<reference evidence="8 9" key="1">
    <citation type="submission" date="2017-04" db="EMBL/GenBank/DDBJ databases">
        <authorList>
            <person name="Afonso C.L."/>
            <person name="Miller P.J."/>
            <person name="Scott M.A."/>
            <person name="Spackman E."/>
            <person name="Goraichik I."/>
            <person name="Dimitrov K.M."/>
            <person name="Suarez D.L."/>
            <person name="Swayne D.E."/>
        </authorList>
    </citation>
    <scope>NUCLEOTIDE SEQUENCE [LARGE SCALE GENOMIC DNA]</scope>
    <source>
        <strain evidence="8 9">ToBE</strain>
    </source>
</reference>
<dbReference type="OrthoDB" id="5395048at2"/>
<dbReference type="Proteomes" id="UP000192569">
    <property type="component" value="Chromosome I"/>
</dbReference>
<dbReference type="EMBL" id="LT838272">
    <property type="protein sequence ID" value="SMB98901.1"/>
    <property type="molecule type" value="Genomic_DNA"/>
</dbReference>
<evidence type="ECO:0000256" key="2">
    <source>
        <dbReference type="ARBA" id="ARBA00022448"/>
    </source>
</evidence>
<keyword evidence="9" id="KW-1185">Reference proteome</keyword>
<sequence length="209" mass="22096">MHIPDGFLDAKTWLGAAALSGATLYYGIKKTKERWQERQLPTLGAMSAFIFAAQMVNFPVAGGTSGHLLGAALATYFLGPWGAGLVLTTVLVIQALFFADGGITALGANVLNMAVIGPWVAQAIYRFVGYRHLSIFLAAWASIVAAALACSLELAFSGTVPLRIVLPAMLGWHSLIGIGEGLITCGVVIFLKRIGVVPFQTFTLEAGDR</sequence>
<evidence type="ECO:0000256" key="5">
    <source>
        <dbReference type="ARBA" id="ARBA00022989"/>
    </source>
</evidence>
<comment type="subcellular location">
    <subcellularLocation>
        <location evidence="1">Cell membrane</location>
        <topology evidence="1">Multi-pass membrane protein</topology>
    </subcellularLocation>
</comment>
<dbReference type="Pfam" id="PF01891">
    <property type="entry name" value="CbiM"/>
    <property type="match status" value="1"/>
</dbReference>
<evidence type="ECO:0000256" key="1">
    <source>
        <dbReference type="ARBA" id="ARBA00004651"/>
    </source>
</evidence>
<name>A0A1W1W0L7_9FIRM</name>
<dbReference type="GO" id="GO:0000041">
    <property type="term" value="P:transition metal ion transport"/>
    <property type="evidence" value="ECO:0007669"/>
    <property type="project" value="InterPro"/>
</dbReference>
<keyword evidence="2" id="KW-0813">Transport</keyword>
<proteinExistence type="predicted"/>
<dbReference type="STRING" id="698762.SAMN00808754_2617"/>
<evidence type="ECO:0000256" key="7">
    <source>
        <dbReference type="SAM" id="Phobius"/>
    </source>
</evidence>
<keyword evidence="3" id="KW-1003">Cell membrane</keyword>
<evidence type="ECO:0000256" key="3">
    <source>
        <dbReference type="ARBA" id="ARBA00022475"/>
    </source>
</evidence>